<evidence type="ECO:0000256" key="2">
    <source>
        <dbReference type="ARBA" id="ARBA00022679"/>
    </source>
</evidence>
<dbReference type="GO" id="GO:0016301">
    <property type="term" value="F:kinase activity"/>
    <property type="evidence" value="ECO:0007669"/>
    <property type="project" value="UniProtKB-KW"/>
</dbReference>
<evidence type="ECO:0000313" key="5">
    <source>
        <dbReference type="EMBL" id="GHD75166.1"/>
    </source>
</evidence>
<dbReference type="Pfam" id="PF00294">
    <property type="entry name" value="PfkB"/>
    <property type="match status" value="1"/>
</dbReference>
<dbReference type="InterPro" id="IPR002173">
    <property type="entry name" value="Carboh/pur_kinase_PfkB_CS"/>
</dbReference>
<accession>A0ABQ3H7W6</accession>
<dbReference type="EMBL" id="BMYP01000012">
    <property type="protein sequence ID" value="GHD75166.1"/>
    <property type="molecule type" value="Genomic_DNA"/>
</dbReference>
<dbReference type="InterPro" id="IPR050306">
    <property type="entry name" value="PfkB_Carbo_kinase"/>
</dbReference>
<proteinExistence type="inferred from homology"/>
<reference evidence="6" key="1">
    <citation type="journal article" date="2019" name="Int. J. Syst. Evol. Microbiol.">
        <title>The Global Catalogue of Microorganisms (GCM) 10K type strain sequencing project: providing services to taxonomists for standard genome sequencing and annotation.</title>
        <authorList>
            <consortium name="The Broad Institute Genomics Platform"/>
            <consortium name="The Broad Institute Genome Sequencing Center for Infectious Disease"/>
            <person name="Wu L."/>
            <person name="Ma J."/>
        </authorList>
    </citation>
    <scope>NUCLEOTIDE SEQUENCE [LARGE SCALE GENOMIC DNA]</scope>
    <source>
        <strain evidence="6">KCTC 23713</strain>
    </source>
</reference>
<comment type="caution">
    <text evidence="5">The sequence shown here is derived from an EMBL/GenBank/DDBJ whole genome shotgun (WGS) entry which is preliminary data.</text>
</comment>
<feature type="domain" description="Carbohydrate kinase PfkB" evidence="4">
    <location>
        <begin position="45"/>
        <end position="303"/>
    </location>
</feature>
<evidence type="ECO:0000256" key="3">
    <source>
        <dbReference type="ARBA" id="ARBA00022777"/>
    </source>
</evidence>
<dbReference type="PANTHER" id="PTHR43085">
    <property type="entry name" value="HEXOKINASE FAMILY MEMBER"/>
    <property type="match status" value="1"/>
</dbReference>
<dbReference type="Proteomes" id="UP000662678">
    <property type="component" value="Unassembled WGS sequence"/>
</dbReference>
<dbReference type="PROSITE" id="PS00583">
    <property type="entry name" value="PFKB_KINASES_1"/>
    <property type="match status" value="1"/>
</dbReference>
<keyword evidence="2" id="KW-0808">Transferase</keyword>
<sequence>MVDSSSVYARAMSILVCGALAYDTLFHFEDRFDNHILPDQLHKISTTFKVPTMRREFGGPAGNIAYSLCLLGETPLVMGAVGEDFEPYRQHLKRAGVDDRFIRTIRGQYTSQCFGIADRDGNQLMAFHPGAMDHATVNHIADVPQRIEVAIVSPGGHAAFLQHTRELHAAGIPFIFDPGQELPLLSRDELNEIVELASYVAINDYESELMRERAGLPVEVLAGKVEALIVTRGSKGAEIYADDTIHLIPRVQMPIKPLDPMGCGDAFRAGLLYGIKQGLDWKTTGRLANVIGAIKVTSHGPQNHFFDWEKLRALYQQAYDEPWPL</sequence>
<keyword evidence="6" id="KW-1185">Reference proteome</keyword>
<protein>
    <submittedName>
        <fullName evidence="5">Sugar kinase</fullName>
    </submittedName>
</protein>
<keyword evidence="3 5" id="KW-0418">Kinase</keyword>
<dbReference type="PANTHER" id="PTHR43085:SF46">
    <property type="entry name" value="ADENOSINE KINASE"/>
    <property type="match status" value="1"/>
</dbReference>
<dbReference type="InterPro" id="IPR011611">
    <property type="entry name" value="PfkB_dom"/>
</dbReference>
<evidence type="ECO:0000259" key="4">
    <source>
        <dbReference type="Pfam" id="PF00294"/>
    </source>
</evidence>
<dbReference type="Gene3D" id="3.40.1190.20">
    <property type="match status" value="1"/>
</dbReference>
<dbReference type="SUPFAM" id="SSF53613">
    <property type="entry name" value="Ribokinase-like"/>
    <property type="match status" value="1"/>
</dbReference>
<organism evidence="5 6">
    <name type="scientific">Vogesella fluminis</name>
    <dbReference type="NCBI Taxonomy" id="1069161"/>
    <lineage>
        <taxon>Bacteria</taxon>
        <taxon>Pseudomonadati</taxon>
        <taxon>Pseudomonadota</taxon>
        <taxon>Betaproteobacteria</taxon>
        <taxon>Neisseriales</taxon>
        <taxon>Chromobacteriaceae</taxon>
        <taxon>Vogesella</taxon>
    </lineage>
</organism>
<dbReference type="InterPro" id="IPR029056">
    <property type="entry name" value="Ribokinase-like"/>
</dbReference>
<name>A0ABQ3H7W6_9NEIS</name>
<comment type="similarity">
    <text evidence="1">Belongs to the carbohydrate kinase PfkB family.</text>
</comment>
<dbReference type="CDD" id="cd01942">
    <property type="entry name" value="ribokinase_group_A"/>
    <property type="match status" value="1"/>
</dbReference>
<evidence type="ECO:0000256" key="1">
    <source>
        <dbReference type="ARBA" id="ARBA00010688"/>
    </source>
</evidence>
<gene>
    <name evidence="5" type="ORF">GCM10011419_12550</name>
</gene>
<evidence type="ECO:0000313" key="6">
    <source>
        <dbReference type="Proteomes" id="UP000662678"/>
    </source>
</evidence>